<reference evidence="1" key="1">
    <citation type="submission" date="2015-12" db="EMBL/GenBank/DDBJ databases">
        <title>Gene expression during late stages of embryo sac development: a critical building block for successful pollen-pistil interactions.</title>
        <authorList>
            <person name="Liu Y."/>
            <person name="Joly V."/>
            <person name="Sabar M."/>
            <person name="Matton D.P."/>
        </authorList>
    </citation>
    <scope>NUCLEOTIDE SEQUENCE</scope>
</reference>
<proteinExistence type="predicted"/>
<name>A0A0V0GPM6_SOLCH</name>
<dbReference type="AlphaFoldDB" id="A0A0V0GPM6"/>
<protein>
    <submittedName>
        <fullName evidence="1">Putative ovule protein</fullName>
    </submittedName>
</protein>
<organism evidence="1">
    <name type="scientific">Solanum chacoense</name>
    <name type="common">Chaco potato</name>
    <dbReference type="NCBI Taxonomy" id="4108"/>
    <lineage>
        <taxon>Eukaryota</taxon>
        <taxon>Viridiplantae</taxon>
        <taxon>Streptophyta</taxon>
        <taxon>Embryophyta</taxon>
        <taxon>Tracheophyta</taxon>
        <taxon>Spermatophyta</taxon>
        <taxon>Magnoliopsida</taxon>
        <taxon>eudicotyledons</taxon>
        <taxon>Gunneridae</taxon>
        <taxon>Pentapetalae</taxon>
        <taxon>asterids</taxon>
        <taxon>lamiids</taxon>
        <taxon>Solanales</taxon>
        <taxon>Solanaceae</taxon>
        <taxon>Solanoideae</taxon>
        <taxon>Solaneae</taxon>
        <taxon>Solanum</taxon>
    </lineage>
</organism>
<evidence type="ECO:0000313" key="1">
    <source>
        <dbReference type="EMBL" id="JAP09703.1"/>
    </source>
</evidence>
<dbReference type="EMBL" id="GEDG01034495">
    <property type="protein sequence ID" value="JAP09703.1"/>
    <property type="molecule type" value="Transcribed_RNA"/>
</dbReference>
<sequence>MYRVDVITTTMHYSPPYHDGPYRSESVSLLLAFRDQVTICTVKHPNPVGMYGPRGLVNCSKRWYWEGVSHCGVSTH</sequence>
<accession>A0A0V0GPM6</accession>